<dbReference type="Gene3D" id="3.40.50.11380">
    <property type="match status" value="1"/>
</dbReference>
<dbReference type="Pfam" id="PF13844">
    <property type="entry name" value="Glyco_transf_41"/>
    <property type="match status" value="2"/>
</dbReference>
<dbReference type="Proteomes" id="UP000656319">
    <property type="component" value="Unassembled WGS sequence"/>
</dbReference>
<dbReference type="InterPro" id="IPR029489">
    <property type="entry name" value="OGT/SEC/SPY_C"/>
</dbReference>
<dbReference type="InterPro" id="IPR019734">
    <property type="entry name" value="TPR_rpt"/>
</dbReference>
<proteinExistence type="inferred from homology"/>
<keyword evidence="6" id="KW-0677">Repeat</keyword>
<evidence type="ECO:0000256" key="2">
    <source>
        <dbReference type="ARBA" id="ARBA00005386"/>
    </source>
</evidence>
<feature type="domain" description="O-GlcNAc transferase C-terminal" evidence="9">
    <location>
        <begin position="244"/>
        <end position="406"/>
    </location>
</feature>
<accession>A0ABM8P693</accession>
<comment type="caution">
    <text evidence="10">The sequence shown here is derived from an EMBL/GenBank/DDBJ whole genome shotgun (WGS) entry which is preliminary data.</text>
</comment>
<reference evidence="10 11" key="1">
    <citation type="submission" date="2020-10" db="EMBL/GenBank/DDBJ databases">
        <authorList>
            <person name="Peeters C."/>
        </authorList>
    </citation>
    <scope>NUCLEOTIDE SEQUENCE [LARGE SCALE GENOMIC DNA]</scope>
    <source>
        <strain evidence="10 11">LMG 27952</strain>
    </source>
</reference>
<dbReference type="EMBL" id="CAJHCQ010000022">
    <property type="protein sequence ID" value="CAD6557364.1"/>
    <property type="molecule type" value="Genomic_DNA"/>
</dbReference>
<evidence type="ECO:0000256" key="5">
    <source>
        <dbReference type="ARBA" id="ARBA00022679"/>
    </source>
</evidence>
<comment type="similarity">
    <text evidence="2">Belongs to the glycosyltransferase 41 family. O-GlcNAc transferase subfamily.</text>
</comment>
<protein>
    <recommendedName>
        <fullName evidence="3">protein O-GlcNAc transferase</fullName>
        <ecNumber evidence="3">2.4.1.255</ecNumber>
    </recommendedName>
</protein>
<dbReference type="InterPro" id="IPR011990">
    <property type="entry name" value="TPR-like_helical_dom_sf"/>
</dbReference>
<sequence>MISQTNPVDAGYTGKLVSAWRAGLSLNEVVDYCSSLGAAGQHELAAVLYQTWLARNNTPFNHFVLFNLGASYNALGLTEEAKSAFLRVVELAPSFAQAHVNLAIIYERMDQIDASIAEWTWVANTASPTDAENAPLRMQAFNNLGRIHENKRNYAEAMNWLIKSLEIDPSQPDVLHHLVFLRARACEWPVYASLPGVDPALMRRSTSALGMISQSDDLEEQLAAARQFVAAKLNCDVPALAEKKNYGHKKIRIGYLSSDLCLHPIAMLAAELFELHDRKRFEVYGFCWTKEDGSALRQRVIRGMDHFERIDDLSDQAAAELIRKHEIDILVDLHGQTLGARPQILAARPAPIQVTYLGLVATTGFPFIDYVVADQFVIPKKSVKYYTETPLYMPDVYQVSDRQRVIAAAPSRKDSGLPEDGVVFCSFNNNFKYTPEVFDVWMRILARAPGSVLWLLADNVWAQANLRKEAQKRGIDPQRLVFAPRVTPEHYLARYLVADLFLDTFPFNAGTTANDALWAGLPLLTCSGQSFASRMAGALLTAAGLPELITHNWEDYEEKAVALANDPNELRRLRGELAQVKESGVLYDTPKFVRNLEKHFKRVVGELAA</sequence>
<feature type="domain" description="O-GlcNAc transferase C-terminal" evidence="9">
    <location>
        <begin position="410"/>
        <end position="596"/>
    </location>
</feature>
<keyword evidence="4" id="KW-0328">Glycosyltransferase</keyword>
<gene>
    <name evidence="10" type="ORF">LMG27952_06357</name>
</gene>
<dbReference type="EC" id="2.4.1.255" evidence="3"/>
<keyword evidence="7 8" id="KW-0802">TPR repeat</keyword>
<dbReference type="Pfam" id="PF13181">
    <property type="entry name" value="TPR_8"/>
    <property type="match status" value="2"/>
</dbReference>
<evidence type="ECO:0000256" key="4">
    <source>
        <dbReference type="ARBA" id="ARBA00022676"/>
    </source>
</evidence>
<evidence type="ECO:0000256" key="8">
    <source>
        <dbReference type="PROSITE-ProRule" id="PRU00339"/>
    </source>
</evidence>
<feature type="repeat" description="TPR" evidence="8">
    <location>
        <begin position="62"/>
        <end position="95"/>
    </location>
</feature>
<dbReference type="RefSeq" id="WP_201699855.1">
    <property type="nucleotide sequence ID" value="NZ_CAJHCQ010000022.1"/>
</dbReference>
<dbReference type="Gene3D" id="3.40.50.2000">
    <property type="entry name" value="Glycogen Phosphorylase B"/>
    <property type="match status" value="1"/>
</dbReference>
<feature type="repeat" description="TPR" evidence="8">
    <location>
        <begin position="138"/>
        <end position="171"/>
    </location>
</feature>
<evidence type="ECO:0000256" key="6">
    <source>
        <dbReference type="ARBA" id="ARBA00022737"/>
    </source>
</evidence>
<evidence type="ECO:0000313" key="10">
    <source>
        <dbReference type="EMBL" id="CAD6557364.1"/>
    </source>
</evidence>
<evidence type="ECO:0000256" key="3">
    <source>
        <dbReference type="ARBA" id="ARBA00011970"/>
    </source>
</evidence>
<dbReference type="PANTHER" id="PTHR44998">
    <property type="match status" value="1"/>
</dbReference>
<evidence type="ECO:0000256" key="7">
    <source>
        <dbReference type="ARBA" id="ARBA00022803"/>
    </source>
</evidence>
<dbReference type="SMART" id="SM00028">
    <property type="entry name" value="TPR"/>
    <property type="match status" value="3"/>
</dbReference>
<keyword evidence="11" id="KW-1185">Reference proteome</keyword>
<dbReference type="PANTHER" id="PTHR44998:SF1">
    <property type="entry name" value="UDP-N-ACETYLGLUCOSAMINE--PEPTIDE N-ACETYLGLUCOSAMINYLTRANSFERASE 110 KDA SUBUNIT"/>
    <property type="match status" value="1"/>
</dbReference>
<dbReference type="PROSITE" id="PS50005">
    <property type="entry name" value="TPR"/>
    <property type="match status" value="2"/>
</dbReference>
<dbReference type="Gene3D" id="1.25.40.10">
    <property type="entry name" value="Tetratricopeptide repeat domain"/>
    <property type="match status" value="1"/>
</dbReference>
<keyword evidence="5" id="KW-0808">Transferase</keyword>
<dbReference type="SUPFAM" id="SSF48452">
    <property type="entry name" value="TPR-like"/>
    <property type="match status" value="1"/>
</dbReference>
<evidence type="ECO:0000256" key="1">
    <source>
        <dbReference type="ARBA" id="ARBA00004922"/>
    </source>
</evidence>
<comment type="pathway">
    <text evidence="1">Protein modification; protein glycosylation.</text>
</comment>
<dbReference type="SUPFAM" id="SSF53756">
    <property type="entry name" value="UDP-Glycosyltransferase/glycogen phosphorylase"/>
    <property type="match status" value="1"/>
</dbReference>
<name>A0ABM8P693_9BURK</name>
<evidence type="ECO:0000313" key="11">
    <source>
        <dbReference type="Proteomes" id="UP000656319"/>
    </source>
</evidence>
<evidence type="ECO:0000259" key="9">
    <source>
        <dbReference type="Pfam" id="PF13844"/>
    </source>
</evidence>
<organism evidence="10 11">
    <name type="scientific">Paraburkholderia hiiakae</name>
    <dbReference type="NCBI Taxonomy" id="1081782"/>
    <lineage>
        <taxon>Bacteria</taxon>
        <taxon>Pseudomonadati</taxon>
        <taxon>Pseudomonadota</taxon>
        <taxon>Betaproteobacteria</taxon>
        <taxon>Burkholderiales</taxon>
        <taxon>Burkholderiaceae</taxon>
        <taxon>Paraburkholderia</taxon>
    </lineage>
</organism>